<keyword evidence="1" id="KW-0812">Transmembrane</keyword>
<comment type="caution">
    <text evidence="2">The sequence shown here is derived from an EMBL/GenBank/DDBJ whole genome shotgun (WGS) entry which is preliminary data.</text>
</comment>
<evidence type="ECO:0000256" key="1">
    <source>
        <dbReference type="SAM" id="Phobius"/>
    </source>
</evidence>
<name>A0A9P0YXG0_CUSEU</name>
<evidence type="ECO:0000313" key="3">
    <source>
        <dbReference type="Proteomes" id="UP001152484"/>
    </source>
</evidence>
<proteinExistence type="predicted"/>
<keyword evidence="1" id="KW-0472">Membrane</keyword>
<keyword evidence="3" id="KW-1185">Reference proteome</keyword>
<gene>
    <name evidence="2" type="ORF">CEURO_LOCUS6921</name>
</gene>
<dbReference type="EMBL" id="CAMAPE010000010">
    <property type="protein sequence ID" value="CAH9078752.1"/>
    <property type="molecule type" value="Genomic_DNA"/>
</dbReference>
<evidence type="ECO:0000313" key="2">
    <source>
        <dbReference type="EMBL" id="CAH9078752.1"/>
    </source>
</evidence>
<accession>A0A9P0YXG0</accession>
<protein>
    <submittedName>
        <fullName evidence="2">Uncharacterized protein</fullName>
    </submittedName>
</protein>
<dbReference type="Proteomes" id="UP001152484">
    <property type="component" value="Unassembled WGS sequence"/>
</dbReference>
<sequence>MSRHEIITLRIMAGLRFFCDHFICWINFLGSMLLYYNINLPAQTWSRISSGSINSSSDSEPVRSTGRRIECQMERLPGVPAFKTSTNGFVFPKKINKMACL</sequence>
<dbReference type="AlphaFoldDB" id="A0A9P0YXG0"/>
<keyword evidence="1" id="KW-1133">Transmembrane helix</keyword>
<reference evidence="2" key="1">
    <citation type="submission" date="2022-07" db="EMBL/GenBank/DDBJ databases">
        <authorList>
            <person name="Macas J."/>
            <person name="Novak P."/>
            <person name="Neumann P."/>
        </authorList>
    </citation>
    <scope>NUCLEOTIDE SEQUENCE</scope>
</reference>
<feature type="transmembrane region" description="Helical" evidence="1">
    <location>
        <begin position="21"/>
        <end position="38"/>
    </location>
</feature>
<organism evidence="2 3">
    <name type="scientific">Cuscuta europaea</name>
    <name type="common">European dodder</name>
    <dbReference type="NCBI Taxonomy" id="41803"/>
    <lineage>
        <taxon>Eukaryota</taxon>
        <taxon>Viridiplantae</taxon>
        <taxon>Streptophyta</taxon>
        <taxon>Embryophyta</taxon>
        <taxon>Tracheophyta</taxon>
        <taxon>Spermatophyta</taxon>
        <taxon>Magnoliopsida</taxon>
        <taxon>eudicotyledons</taxon>
        <taxon>Gunneridae</taxon>
        <taxon>Pentapetalae</taxon>
        <taxon>asterids</taxon>
        <taxon>lamiids</taxon>
        <taxon>Solanales</taxon>
        <taxon>Convolvulaceae</taxon>
        <taxon>Cuscuteae</taxon>
        <taxon>Cuscuta</taxon>
        <taxon>Cuscuta subgen. Cuscuta</taxon>
    </lineage>
</organism>